<dbReference type="AlphaFoldDB" id="A0AAV4CLS2"/>
<dbReference type="Proteomes" id="UP000735302">
    <property type="component" value="Unassembled WGS sequence"/>
</dbReference>
<evidence type="ECO:0000313" key="2">
    <source>
        <dbReference type="Proteomes" id="UP000735302"/>
    </source>
</evidence>
<gene>
    <name evidence="1" type="ORF">PoB_005926800</name>
</gene>
<dbReference type="EMBL" id="BLXT01006675">
    <property type="protein sequence ID" value="GFO32763.1"/>
    <property type="molecule type" value="Genomic_DNA"/>
</dbReference>
<proteinExistence type="predicted"/>
<evidence type="ECO:0000313" key="1">
    <source>
        <dbReference type="EMBL" id="GFO32763.1"/>
    </source>
</evidence>
<keyword evidence="2" id="KW-1185">Reference proteome</keyword>
<evidence type="ECO:0008006" key="3">
    <source>
        <dbReference type="Google" id="ProtNLM"/>
    </source>
</evidence>
<name>A0AAV4CLS2_9GAST</name>
<reference evidence="1 2" key="1">
    <citation type="journal article" date="2021" name="Elife">
        <title>Chloroplast acquisition without the gene transfer in kleptoplastic sea slugs, Plakobranchus ocellatus.</title>
        <authorList>
            <person name="Maeda T."/>
            <person name="Takahashi S."/>
            <person name="Yoshida T."/>
            <person name="Shimamura S."/>
            <person name="Takaki Y."/>
            <person name="Nagai Y."/>
            <person name="Toyoda A."/>
            <person name="Suzuki Y."/>
            <person name="Arimoto A."/>
            <person name="Ishii H."/>
            <person name="Satoh N."/>
            <person name="Nishiyama T."/>
            <person name="Hasebe M."/>
            <person name="Maruyama T."/>
            <person name="Minagawa J."/>
            <person name="Obokata J."/>
            <person name="Shigenobu S."/>
        </authorList>
    </citation>
    <scope>NUCLEOTIDE SEQUENCE [LARGE SCALE GENOMIC DNA]</scope>
</reference>
<comment type="caution">
    <text evidence="1">The sequence shown here is derived from an EMBL/GenBank/DDBJ whole genome shotgun (WGS) entry which is preliminary data.</text>
</comment>
<sequence>MSRRFLGERLFRHPLVRADARYVALMERILLCHAQTYLIQEWCPPASVQRIQSKMVNSLVGVQTVFPHTQSPFNLFAIDLVNQKTIGIKLLKEFSVVNTIQMVYRDDEIYIFSSDGSVAVYSFEVDLLKEIGQHERLKPRLCVIGDWLYSCCEKENGRAVVNRISFHSLQSLSDVGLSYHQVGSLHQVGQESIMHITSIEDTLIIFCKCQDKISIIFFNTFSGMSTRISTELRILTVDGIVTLRRDKEVFVLEENGRFWRIRHCQTAQDFKLIHELTIWDEIWTLYKRLCGAALVNDELLVVFVTLDEKAEKLQEQHQPPNPMNASLAGVFKKVVMFKPPLSVMYCYTSPAIHAVTPKTVFKKFEDKNKLTITKQ</sequence>
<protein>
    <recommendedName>
        <fullName evidence="3">CNH domain-containing protein</fullName>
    </recommendedName>
</protein>
<organism evidence="1 2">
    <name type="scientific">Plakobranchus ocellatus</name>
    <dbReference type="NCBI Taxonomy" id="259542"/>
    <lineage>
        <taxon>Eukaryota</taxon>
        <taxon>Metazoa</taxon>
        <taxon>Spiralia</taxon>
        <taxon>Lophotrochozoa</taxon>
        <taxon>Mollusca</taxon>
        <taxon>Gastropoda</taxon>
        <taxon>Heterobranchia</taxon>
        <taxon>Euthyneura</taxon>
        <taxon>Panpulmonata</taxon>
        <taxon>Sacoglossa</taxon>
        <taxon>Placobranchoidea</taxon>
        <taxon>Plakobranchidae</taxon>
        <taxon>Plakobranchus</taxon>
    </lineage>
</organism>
<accession>A0AAV4CLS2</accession>